<keyword evidence="2" id="KW-1133">Transmembrane helix</keyword>
<feature type="region of interest" description="Disordered" evidence="1">
    <location>
        <begin position="1"/>
        <end position="46"/>
    </location>
</feature>
<dbReference type="RefSeq" id="WP_010173044.1">
    <property type="nucleotide sequence ID" value="NZ_LDYG01000028.1"/>
</dbReference>
<dbReference type="EMBL" id="LDYG01000028">
    <property type="protein sequence ID" value="KUP06609.1"/>
    <property type="molecule type" value="Genomic_DNA"/>
</dbReference>
<reference evidence="3 4" key="1">
    <citation type="journal article" date="2016" name="Front. Microbiol.">
        <title>Microevolution Analysis of Bacillus coahuilensis Unveils Differences in Phosphorus Acquisition Strategies and Their Regulation.</title>
        <authorList>
            <person name="Gomez-Lunar Z."/>
            <person name="Hernandez-Gonzalez I."/>
            <person name="Rodriguez-Torres M.D."/>
            <person name="Souza V."/>
            <person name="Olmedo-Alvarez G."/>
        </authorList>
    </citation>
    <scope>NUCLEOTIDE SEQUENCE [LARGE SCALE GENOMIC DNA]</scope>
    <source>
        <strain evidence="4">p1.1.43</strain>
    </source>
</reference>
<sequence>MMENHRRISDDPIQKGSSLPPRSIKHGHKKKNDPKEAEKDPKDTSSDKLMINGLLIVFILLPAAFYFGYSYIQDTNIQKQVEINGTIKVEE</sequence>
<feature type="compositionally biased region" description="Basic residues" evidence="1">
    <location>
        <begin position="23"/>
        <end position="32"/>
    </location>
</feature>
<accession>A0A147K8S9</accession>
<name>A0A147K8S9_9BACI</name>
<organism evidence="3 4">
    <name type="scientific">Bacillus coahuilensis p1.1.43</name>
    <dbReference type="NCBI Taxonomy" id="1150625"/>
    <lineage>
        <taxon>Bacteria</taxon>
        <taxon>Bacillati</taxon>
        <taxon>Bacillota</taxon>
        <taxon>Bacilli</taxon>
        <taxon>Bacillales</taxon>
        <taxon>Bacillaceae</taxon>
        <taxon>Bacillus</taxon>
    </lineage>
</organism>
<dbReference type="PATRIC" id="fig|1150625.3.peg.1869"/>
<keyword evidence="4" id="KW-1185">Reference proteome</keyword>
<evidence type="ECO:0000313" key="4">
    <source>
        <dbReference type="Proteomes" id="UP000074108"/>
    </source>
</evidence>
<evidence type="ECO:0000256" key="1">
    <source>
        <dbReference type="SAM" id="MobiDB-lite"/>
    </source>
</evidence>
<comment type="caution">
    <text evidence="3">The sequence shown here is derived from an EMBL/GenBank/DDBJ whole genome shotgun (WGS) entry which is preliminary data.</text>
</comment>
<proteinExistence type="predicted"/>
<feature type="transmembrane region" description="Helical" evidence="2">
    <location>
        <begin position="49"/>
        <end position="69"/>
    </location>
</feature>
<gene>
    <name evidence="3" type="ORF">Q75_08820</name>
</gene>
<feature type="compositionally biased region" description="Basic and acidic residues" evidence="1">
    <location>
        <begin position="33"/>
        <end position="46"/>
    </location>
</feature>
<evidence type="ECO:0000313" key="3">
    <source>
        <dbReference type="EMBL" id="KUP06609.1"/>
    </source>
</evidence>
<feature type="compositionally biased region" description="Basic and acidic residues" evidence="1">
    <location>
        <begin position="1"/>
        <end position="13"/>
    </location>
</feature>
<dbReference type="STRING" id="1150625.Q75_08820"/>
<keyword evidence="2" id="KW-0812">Transmembrane</keyword>
<protein>
    <submittedName>
        <fullName evidence="3">Uncharacterized protein</fullName>
    </submittedName>
</protein>
<dbReference type="Proteomes" id="UP000074108">
    <property type="component" value="Unassembled WGS sequence"/>
</dbReference>
<dbReference type="AlphaFoldDB" id="A0A147K8S9"/>
<keyword evidence="2" id="KW-0472">Membrane</keyword>
<evidence type="ECO:0000256" key="2">
    <source>
        <dbReference type="SAM" id="Phobius"/>
    </source>
</evidence>